<dbReference type="InterPro" id="IPR001611">
    <property type="entry name" value="Leu-rich_rpt"/>
</dbReference>
<dbReference type="PROSITE" id="PS51450">
    <property type="entry name" value="LRR"/>
    <property type="match status" value="4"/>
</dbReference>
<dbReference type="EMBL" id="SOYY01000007">
    <property type="protein sequence ID" value="KAA0718495.1"/>
    <property type="molecule type" value="Genomic_DNA"/>
</dbReference>
<evidence type="ECO:0000313" key="8">
    <source>
        <dbReference type="Proteomes" id="UP000324632"/>
    </source>
</evidence>
<dbReference type="SMART" id="SM00082">
    <property type="entry name" value="LRRCT"/>
    <property type="match status" value="1"/>
</dbReference>
<reference evidence="7 8" key="1">
    <citation type="journal article" date="2019" name="Mol. Ecol. Resour.">
        <title>Chromosome-level genome assembly of Triplophysa tibetana, a fish adapted to the harsh high-altitude environment of the Tibetan Plateau.</title>
        <authorList>
            <person name="Yang X."/>
            <person name="Liu H."/>
            <person name="Ma Z."/>
            <person name="Zou Y."/>
            <person name="Zou M."/>
            <person name="Mao Y."/>
            <person name="Li X."/>
            <person name="Wang H."/>
            <person name="Chen T."/>
            <person name="Wang W."/>
            <person name="Yang R."/>
        </authorList>
    </citation>
    <scope>NUCLEOTIDE SEQUENCE [LARGE SCALE GENOMIC DNA]</scope>
    <source>
        <strain evidence="7">TTIB1903HZAU</strain>
        <tissue evidence="7">Muscle</tissue>
    </source>
</reference>
<dbReference type="AlphaFoldDB" id="A0A5A9P9Z1"/>
<keyword evidence="8" id="KW-1185">Reference proteome</keyword>
<evidence type="ECO:0000256" key="3">
    <source>
        <dbReference type="ARBA" id="ARBA00022737"/>
    </source>
</evidence>
<evidence type="ECO:0000256" key="5">
    <source>
        <dbReference type="SAM" id="SignalP"/>
    </source>
</evidence>
<comment type="caution">
    <text evidence="7">The sequence shown here is derived from an EMBL/GenBank/DDBJ whole genome shotgun (WGS) entry which is preliminary data.</text>
</comment>
<name>A0A5A9P9Z1_9TELE</name>
<dbReference type="FunFam" id="3.80.10.10:FF:001164">
    <property type="entry name" value="GH01279p"/>
    <property type="match status" value="1"/>
</dbReference>
<evidence type="ECO:0000313" key="7">
    <source>
        <dbReference type="EMBL" id="KAA0718495.1"/>
    </source>
</evidence>
<dbReference type="PRINTS" id="PR00019">
    <property type="entry name" value="LEURICHRPT"/>
</dbReference>
<keyword evidence="2 5" id="KW-0732">Signal</keyword>
<evidence type="ECO:0000256" key="4">
    <source>
        <dbReference type="ARBA" id="ARBA00023180"/>
    </source>
</evidence>
<proteinExistence type="predicted"/>
<dbReference type="InterPro" id="IPR000483">
    <property type="entry name" value="Cys-rich_flank_reg_C"/>
</dbReference>
<feature type="chain" id="PRO_5023008685" description="LRRCT domain-containing protein" evidence="5">
    <location>
        <begin position="19"/>
        <end position="506"/>
    </location>
</feature>
<dbReference type="InterPro" id="IPR003591">
    <property type="entry name" value="Leu-rich_rpt_typical-subtyp"/>
</dbReference>
<dbReference type="Gene3D" id="3.80.10.10">
    <property type="entry name" value="Ribonuclease Inhibitor"/>
    <property type="match status" value="2"/>
</dbReference>
<keyword evidence="1" id="KW-0433">Leucine-rich repeat</keyword>
<feature type="domain" description="LRRCT" evidence="6">
    <location>
        <begin position="369"/>
        <end position="421"/>
    </location>
</feature>
<dbReference type="SMART" id="SM00364">
    <property type="entry name" value="LRR_BAC"/>
    <property type="match status" value="4"/>
</dbReference>
<protein>
    <recommendedName>
        <fullName evidence="6">LRRCT domain-containing protein</fullName>
    </recommendedName>
</protein>
<dbReference type="Proteomes" id="UP000324632">
    <property type="component" value="Chromosome 7"/>
</dbReference>
<sequence>MTRHHAVALLFLMQLYYGENCPEECQCFSAAKVICSEENMSVLPMNISAQVKELIVVASGVTHLEIGSFRENLKLTKLVILNSGLKEVSSTAFDHLVELQELEISGNKLIIFELQTFNTLTNLARLFLNNNKISVLYRVMFDSLQKLETLQLRGNQLSYLPNLLFRNMHKLQELDLSFNNINLLSSDVFQNNSLLRVFSMQGNMITDLPLEIFAHLKSLEELNFQNNKITKLDHEMFPTSLRKLILKKNRLVQLSSGVFHKLQLLSYLDLSQNHLSELTVDLFHNLISLKNLDLSENQIVSLPSTVFKGLVDVRTINLHKNNLSVLEESLFMDQQVMEKLYLSMNNLQNIPNGFFDYLDFQCIVQLHGNPWRCDCEIQYFYDWLKYNNNNVKDLIRIYCNYPEFIRGHNLVSMDKEMLVCLKNLSSELQGSTAPFAQSVFKIPFNNYNTNQCSLQELKGATSIQCKITKCTSLKFQAVFEPMNRNESEHIVSTEWSAPGGCFNGTL</sequence>
<dbReference type="SMART" id="SM00369">
    <property type="entry name" value="LRR_TYP"/>
    <property type="match status" value="11"/>
</dbReference>
<feature type="signal peptide" evidence="5">
    <location>
        <begin position="1"/>
        <end position="18"/>
    </location>
</feature>
<organism evidence="7 8">
    <name type="scientific">Triplophysa tibetana</name>
    <dbReference type="NCBI Taxonomy" id="1572043"/>
    <lineage>
        <taxon>Eukaryota</taxon>
        <taxon>Metazoa</taxon>
        <taxon>Chordata</taxon>
        <taxon>Craniata</taxon>
        <taxon>Vertebrata</taxon>
        <taxon>Euteleostomi</taxon>
        <taxon>Actinopterygii</taxon>
        <taxon>Neopterygii</taxon>
        <taxon>Teleostei</taxon>
        <taxon>Ostariophysi</taxon>
        <taxon>Cypriniformes</taxon>
        <taxon>Nemacheilidae</taxon>
        <taxon>Triplophysa</taxon>
    </lineage>
</organism>
<gene>
    <name evidence="7" type="ORF">E1301_Tti015423</name>
</gene>
<dbReference type="PANTHER" id="PTHR24369:SF214">
    <property type="entry name" value="GLYCOPROTEIN V PLATELET"/>
    <property type="match status" value="1"/>
</dbReference>
<evidence type="ECO:0000259" key="6">
    <source>
        <dbReference type="SMART" id="SM00082"/>
    </source>
</evidence>
<evidence type="ECO:0000256" key="2">
    <source>
        <dbReference type="ARBA" id="ARBA00022729"/>
    </source>
</evidence>
<dbReference type="PANTHER" id="PTHR24369">
    <property type="entry name" value="ANTIGEN BSP, PUTATIVE-RELATED"/>
    <property type="match status" value="1"/>
</dbReference>
<keyword evidence="3" id="KW-0677">Repeat</keyword>
<dbReference type="GO" id="GO:0005886">
    <property type="term" value="C:plasma membrane"/>
    <property type="evidence" value="ECO:0007669"/>
    <property type="project" value="TreeGrafter"/>
</dbReference>
<dbReference type="SMART" id="SM00365">
    <property type="entry name" value="LRR_SD22"/>
    <property type="match status" value="6"/>
</dbReference>
<dbReference type="SUPFAM" id="SSF52058">
    <property type="entry name" value="L domain-like"/>
    <property type="match status" value="1"/>
</dbReference>
<accession>A0A5A9P9Z1</accession>
<dbReference type="InterPro" id="IPR032675">
    <property type="entry name" value="LRR_dom_sf"/>
</dbReference>
<evidence type="ECO:0000256" key="1">
    <source>
        <dbReference type="ARBA" id="ARBA00022614"/>
    </source>
</evidence>
<dbReference type="InterPro" id="IPR050541">
    <property type="entry name" value="LRR_TM_domain-containing"/>
</dbReference>
<dbReference type="FunFam" id="3.80.10.10:FF:000770">
    <property type="entry name" value="Uncharacterized protein"/>
    <property type="match status" value="1"/>
</dbReference>
<dbReference type="Pfam" id="PF13855">
    <property type="entry name" value="LRR_8"/>
    <property type="match status" value="3"/>
</dbReference>
<keyword evidence="4" id="KW-0325">Glycoprotein</keyword>